<gene>
    <name evidence="1" type="ORF">CA264_10175</name>
</gene>
<dbReference type="InterPro" id="IPR012489">
    <property type="entry name" value="NucleaseA_inhib-like"/>
</dbReference>
<organism evidence="1 2">
    <name type="scientific">Pontibacter actiniarum</name>
    <dbReference type="NCBI Taxonomy" id="323450"/>
    <lineage>
        <taxon>Bacteria</taxon>
        <taxon>Pseudomonadati</taxon>
        <taxon>Bacteroidota</taxon>
        <taxon>Cytophagia</taxon>
        <taxon>Cytophagales</taxon>
        <taxon>Hymenobacteraceae</taxon>
        <taxon>Pontibacter</taxon>
    </lineage>
</organism>
<name>A0A1X9YSE0_9BACT</name>
<evidence type="ECO:0000313" key="1">
    <source>
        <dbReference type="EMBL" id="ARS35778.1"/>
    </source>
</evidence>
<sequence length="163" mass="18192">MPALFFSALRPNAGSRRGKPMISQYTKPYILMDPILPELQAAAAGLLFRSESDYPFETVDLGRAKYLEPTPAQLLEMLDLPVGTPARTVDLAYFLRNMTRTSPEQSPAMQEEAARFQALERLFVERLAHVQVIRLGEVQVEAFLLGSTPTGRLVGLKTRLVET</sequence>
<dbReference type="AlphaFoldDB" id="A0A1X9YSE0"/>
<dbReference type="Pfam" id="PF07924">
    <property type="entry name" value="NuiA"/>
    <property type="match status" value="1"/>
</dbReference>
<dbReference type="EMBL" id="CP021235">
    <property type="protein sequence ID" value="ARS35778.1"/>
    <property type="molecule type" value="Genomic_DNA"/>
</dbReference>
<evidence type="ECO:0000313" key="2">
    <source>
        <dbReference type="Proteomes" id="UP000266292"/>
    </source>
</evidence>
<protein>
    <recommendedName>
        <fullName evidence="3">Sugar-non-specific nuclease inhibitor NuiA-like protein</fullName>
    </recommendedName>
</protein>
<accession>A0A1X9YSE0</accession>
<dbReference type="InterPro" id="IPR036587">
    <property type="entry name" value="NucleaseA_inhib-like_sf"/>
</dbReference>
<dbReference type="OrthoDB" id="852327at2"/>
<dbReference type="Gene3D" id="3.40.1460.10">
    <property type="entry name" value="Nuclease A inhibitor-like"/>
    <property type="match status" value="1"/>
</dbReference>
<dbReference type="STRING" id="709015.GCA_000472485_02053"/>
<evidence type="ECO:0008006" key="3">
    <source>
        <dbReference type="Google" id="ProtNLM"/>
    </source>
</evidence>
<dbReference type="KEGG" id="pact:CA264_10175"/>
<dbReference type="Proteomes" id="UP000266292">
    <property type="component" value="Chromosome"/>
</dbReference>
<keyword evidence="2" id="KW-1185">Reference proteome</keyword>
<dbReference type="SUPFAM" id="SSF82602">
    <property type="entry name" value="Nuclease A inhibitor (NuiA)"/>
    <property type="match status" value="1"/>
</dbReference>
<reference evidence="2" key="1">
    <citation type="submission" date="2017-05" db="EMBL/GenBank/DDBJ databases">
        <authorList>
            <person name="Ray J."/>
            <person name="Price M."/>
            <person name="Deutschbauer A."/>
        </authorList>
    </citation>
    <scope>NUCLEOTIDE SEQUENCE [LARGE SCALE GENOMIC DNA]</scope>
    <source>
        <strain evidence="2">DSM 19842</strain>
    </source>
</reference>
<proteinExistence type="predicted"/>